<feature type="disulfide bond" evidence="22">
    <location>
        <begin position="295"/>
        <end position="319"/>
    </location>
</feature>
<keyword evidence="5 22" id="KW-1032">Host cell membrane</keyword>
<keyword evidence="7 22" id="KW-1165">Clathrin-mediated endocytosis of virus by host</keyword>
<keyword evidence="22" id="KW-1133">Transmembrane helix</keyword>
<comment type="subunit">
    <text evidence="22 23">Homotrimer of disulfide-linked HA1-HA2.</text>
</comment>
<dbReference type="GO" id="GO:0039654">
    <property type="term" value="P:fusion of virus membrane with host endosome membrane"/>
    <property type="evidence" value="ECO:0007669"/>
    <property type="project" value="UniProtKB-UniRule"/>
</dbReference>
<feature type="transmembrane region" description="Helical" evidence="22">
    <location>
        <begin position="530"/>
        <end position="553"/>
    </location>
</feature>
<feature type="disulfide bond" description="Interchain (between HA1 and HA2 chains)" evidence="22">
    <location>
        <begin position="21"/>
        <end position="480"/>
    </location>
</feature>
<evidence type="ECO:0000256" key="24">
    <source>
        <dbReference type="SAM" id="Coils"/>
    </source>
</evidence>
<keyword evidence="22" id="KW-0732">Signal</keyword>
<evidence type="ECO:0000256" key="2">
    <source>
        <dbReference type="ARBA" id="ARBA00006321"/>
    </source>
</evidence>
<feature type="lipid moiety-binding region" description="S-palmitoyl cysteine; by host" evidence="22">
    <location>
        <position position="554"/>
    </location>
</feature>
<comment type="PTM">
    <text evidence="22">Palmitoylated.</text>
</comment>
<feature type="chain" id="PRO_5023367530" description="Hemagglutinin HA1 chain" evidence="22">
    <location>
        <begin position="18"/>
        <end position="343"/>
    </location>
</feature>
<keyword evidence="21 22" id="KW-1160">Virus entry into host cell</keyword>
<keyword evidence="9 22" id="KW-1162">Viral penetration into host cytoplasm</keyword>
<evidence type="ECO:0000256" key="12">
    <source>
        <dbReference type="ARBA" id="ARBA00022870"/>
    </source>
</evidence>
<dbReference type="GO" id="GO:0019064">
    <property type="term" value="P:fusion of virus membrane with host plasma membrane"/>
    <property type="evidence" value="ECO:0007669"/>
    <property type="project" value="InterPro"/>
</dbReference>
<evidence type="ECO:0000256" key="6">
    <source>
        <dbReference type="ARBA" id="ARBA00022546"/>
    </source>
</evidence>
<comment type="PTM">
    <text evidence="22">In natural infection, inactive HA is matured into HA1 and HA2 outside the cell by one or more trypsin-like, arginine-specific endoprotease secreted by the bronchial epithelial cells. One identified protease that may be involved in this process is secreted in lungs by club cells.</text>
</comment>
<gene>
    <name evidence="22 25" type="primary">HA</name>
</gene>
<dbReference type="PRINTS" id="PR00329">
    <property type="entry name" value="HEMAGGLUTN12"/>
</dbReference>
<keyword evidence="13 22" id="KW-0261">Viral envelope protein</keyword>
<reference evidence="25" key="1">
    <citation type="submission" date="2015-11" db="EMBL/GenBank/DDBJ databases">
        <authorList>
            <person name="Zhang Y."/>
            <person name="Guo Z."/>
        </authorList>
    </citation>
    <scope>NUCLEOTIDE SEQUENCE</scope>
    <source>
        <strain evidence="25">A/swine/Iowa/A01944755/2015</strain>
    </source>
</reference>
<evidence type="ECO:0000256" key="9">
    <source>
        <dbReference type="ARBA" id="ARBA00022595"/>
    </source>
</evidence>
<dbReference type="GO" id="GO:0046761">
    <property type="term" value="P:viral budding from plasma membrane"/>
    <property type="evidence" value="ECO:0007669"/>
    <property type="project" value="UniProtKB-UniRule"/>
</dbReference>
<feature type="lipid moiety-binding region" description="S-palmitoyl cysteine; by host" evidence="22">
    <location>
        <position position="561"/>
    </location>
</feature>
<dbReference type="InterPro" id="IPR000149">
    <property type="entry name" value="Hemagglutn_influenz_A"/>
</dbReference>
<keyword evidence="10 22" id="KW-1161">Viral attachment to host cell</keyword>
<feature type="disulfide bond" evidence="22">
    <location>
        <begin position="72"/>
        <end position="84"/>
    </location>
</feature>
<keyword evidence="20 22" id="KW-0449">Lipoprotein</keyword>
<organism evidence="25">
    <name type="scientific">Influenza A virus</name>
    <name type="common">A/swine/Iowa/A01944755/2015(mixed)</name>
    <dbReference type="NCBI Taxonomy" id="1757144"/>
    <lineage>
        <taxon>Viruses</taxon>
        <taxon>Riboviria</taxon>
        <taxon>Orthornavirae</taxon>
        <taxon>Negarnaviricota</taxon>
        <taxon>Polyploviricotina</taxon>
        <taxon>Insthoviricetes</taxon>
        <taxon>Articulavirales</taxon>
        <taxon>Orthomyxoviridae</taxon>
        <taxon>Alphainfluenzavirus</taxon>
        <taxon>Alphainfluenzavirus influenzae</taxon>
        <taxon>Influenza A virus</taxon>
    </lineage>
</organism>
<evidence type="ECO:0000256" key="8">
    <source>
        <dbReference type="ARBA" id="ARBA00022581"/>
    </source>
</evidence>
<keyword evidence="8 22" id="KW-0945">Host-virus interaction</keyword>
<comment type="subcellular location">
    <subcellularLocation>
        <location evidence="1 22">Host apical cell membrane</location>
        <topology evidence="1 22">Single-pass type I membrane protein</topology>
    </subcellularLocation>
    <subcellularLocation>
        <location evidence="22">Virion membrane</location>
        <topology evidence="22">Single-pass type I membrane protein</topology>
    </subcellularLocation>
    <text evidence="22">Targeted to the apical plasma membrane in epithelial polarized cells through a signal present in the transmembrane domain. Associated with glycosphingolipid- and cholesterol-enriched detergent-resistant lipid rafts.</text>
</comment>
<dbReference type="SUPFAM" id="SSF49818">
    <property type="entry name" value="Viral protein domain"/>
    <property type="match status" value="1"/>
</dbReference>
<evidence type="ECO:0000256" key="18">
    <source>
        <dbReference type="ARBA" id="ARBA00023180"/>
    </source>
</evidence>
<evidence type="ECO:0000256" key="13">
    <source>
        <dbReference type="ARBA" id="ARBA00022879"/>
    </source>
</evidence>
<feature type="disulfide bond" evidence="22">
    <location>
        <begin position="59"/>
        <end position="291"/>
    </location>
</feature>
<dbReference type="InterPro" id="IPR001364">
    <property type="entry name" value="Hemagglutn_influenz_A/B"/>
</dbReference>
<evidence type="ECO:0000256" key="11">
    <source>
        <dbReference type="ARBA" id="ARBA00022844"/>
    </source>
</evidence>
<comment type="function">
    <text evidence="23">Binds to sialic acid-containing receptors on the cell surface, bringing about the attachment of the virus particle to the cell. This attachment induces virion internalization of about two third of the virus particles through clathrin-dependent endocytosis and about one third through a clathrin- and caveolin-independent pathway. Plays a major role in the determination of host range restriction and virulence. Class I viral fusion protein. Responsible for penetration of the virus into the cell cytoplasm by mediating the fusion of the membrane of the endocytosed virus particle with the endosomal membrane. Low pH in endosomes induces an irreversible conformational change in HA2, releasing the fusion hydrophobic peptide. Several trimers are required to form a competent fusion pore.</text>
</comment>
<dbReference type="EMBL" id="KU160687">
    <property type="protein sequence ID" value="ALR83329.1"/>
    <property type="molecule type" value="Viral_cRNA"/>
</dbReference>
<dbReference type="GO" id="GO:0046789">
    <property type="term" value="F:host cell surface receptor binding"/>
    <property type="evidence" value="ECO:0007669"/>
    <property type="project" value="UniProtKB-UniRule"/>
</dbReference>
<name>A0A0U2UG42_9INFA</name>
<evidence type="ECO:0000256" key="15">
    <source>
        <dbReference type="ARBA" id="ARBA00023136"/>
    </source>
</evidence>
<feature type="site" description="Cleavage; by host" evidence="22">
    <location>
        <begin position="343"/>
        <end position="344"/>
    </location>
</feature>
<evidence type="ECO:0000256" key="1">
    <source>
        <dbReference type="ARBA" id="ARBA00004310"/>
    </source>
</evidence>
<feature type="chain" id="PRO_5023367531" description="Hemagglutinin HA2 chain" evidence="22">
    <location>
        <begin position="344"/>
        <end position="565"/>
    </location>
</feature>
<dbReference type="GO" id="GO:0020002">
    <property type="term" value="C:host cell plasma membrane"/>
    <property type="evidence" value="ECO:0007669"/>
    <property type="project" value="UniProtKB-SubCell"/>
</dbReference>
<evidence type="ECO:0000256" key="4">
    <source>
        <dbReference type="ARBA" id="ARBA00022510"/>
    </source>
</evidence>
<keyword evidence="6 22" id="KW-0348">Hemagglutinin</keyword>
<proteinExistence type="inferred from homology"/>
<feature type="lipid moiety-binding region" description="S-palmitoyl cysteine; by host" evidence="22">
    <location>
        <position position="564"/>
    </location>
</feature>
<keyword evidence="24" id="KW-0175">Coiled coil</keyword>
<evidence type="ECO:0000256" key="5">
    <source>
        <dbReference type="ARBA" id="ARBA00022511"/>
    </source>
</evidence>
<feature type="coiled-coil region" evidence="24">
    <location>
        <begin position="406"/>
        <end position="433"/>
    </location>
</feature>
<dbReference type="Pfam" id="PF00509">
    <property type="entry name" value="Hemagglutinin"/>
    <property type="match status" value="1"/>
</dbReference>
<dbReference type="InterPro" id="IPR013828">
    <property type="entry name" value="Hemagglutn_HA1_a/b_dom_sf"/>
</dbReference>
<feature type="disulfide bond" evidence="22">
    <location>
        <begin position="107"/>
        <end position="152"/>
    </location>
</feature>
<dbReference type="SUPFAM" id="SSF58064">
    <property type="entry name" value="Influenza hemagglutinin (stalk)"/>
    <property type="match status" value="1"/>
</dbReference>
<dbReference type="GO" id="GO:0019062">
    <property type="term" value="P:virion attachment to host cell"/>
    <property type="evidence" value="ECO:0007669"/>
    <property type="project" value="UniProtKB-KW"/>
</dbReference>
<dbReference type="GO" id="GO:0055036">
    <property type="term" value="C:virion membrane"/>
    <property type="evidence" value="ECO:0007669"/>
    <property type="project" value="UniProtKB-SubCell"/>
</dbReference>
<dbReference type="PRINTS" id="PR00330">
    <property type="entry name" value="HEMAGGLUTN1"/>
</dbReference>
<evidence type="ECO:0000313" key="25">
    <source>
        <dbReference type="EMBL" id="ALR83329.1"/>
    </source>
</evidence>
<keyword evidence="3 22" id="KW-1168">Fusion of virus membrane with host membrane</keyword>
<keyword evidence="18 22" id="KW-0325">Glycoprotein</keyword>
<keyword evidence="12 22" id="KW-1043">Host membrane</keyword>
<evidence type="ECO:0000256" key="10">
    <source>
        <dbReference type="ARBA" id="ARBA00022804"/>
    </source>
</evidence>
<evidence type="ECO:0000256" key="14">
    <source>
        <dbReference type="ARBA" id="ARBA00022890"/>
    </source>
</evidence>
<feature type="disulfide bond" evidence="22">
    <location>
        <begin position="487"/>
        <end position="491"/>
    </location>
</feature>
<keyword evidence="16 22" id="KW-0564">Palmitate</keyword>
<keyword evidence="14 22" id="KW-1164">Virus endocytosis by host</keyword>
<keyword evidence="19 22" id="KW-1167">Clathrin- and caveolin-independent endocytosis of virus by host</keyword>
<evidence type="ECO:0000256" key="17">
    <source>
        <dbReference type="ARBA" id="ARBA00023157"/>
    </source>
</evidence>
<accession>A0A0U2UG42</accession>
<dbReference type="InterPro" id="IPR008980">
    <property type="entry name" value="Capsid_hemagglutn"/>
</dbReference>
<keyword evidence="15 22" id="KW-0472">Membrane</keyword>
<sequence length="565" mass="63417" precursor="true">MKVKLLILFCTFIATYADTICIGYHANNSTDTVDTVLEKNVTVTHSVNLLEDSHNGKLCLLKGIAPLQLGNCSVAGWILGNPECESLISKKSWSYIVETPNPENGACYPGDFVDYEELREQLSSVSSFERFEIFPKESSWPNHTATGVSASCSHKGKSSFYRNLIWLTVKNGLYPNLSKSYENDKEKEVLVLWGVHHPPNIENQRTLYHTENAYVSVVSSHYSGRFTPEITKRPKIRDQEGRINYYWTLLEPGDTIIFEANGNLIAPRYAFTLTRGLGSGIITSNAPMDKCDSKCQTPQGAINSSLPFQNVHPVTIGECPKYVRSTKLRMVTGLRNIPSIQSRGLFGAIAGFIEGGWTGMVDGWYGYHHHNEQGSGYAADQESTQNAINGITNKVNSIIEKMNTQFTAVGKEFNKLERRMENLNKKVDDGLLDIWTYNAELLVLLENERTLDFHDSNVKSLYEKVKSQLKNNAKEIGNGCFEFYHKCNNECMESVKNGTYDYPKYKEESKLNREKIDGVKLDSMGVYRILAIYSTVASSLVLLVSLGATSFWMCSNGSLQCRICI</sequence>
<dbReference type="GO" id="GO:0016020">
    <property type="term" value="C:membrane"/>
    <property type="evidence" value="ECO:0007669"/>
    <property type="project" value="UniProtKB-UniRule"/>
</dbReference>
<keyword evidence="22" id="KW-0812">Transmembrane</keyword>
<evidence type="ECO:0000256" key="20">
    <source>
        <dbReference type="ARBA" id="ARBA00023288"/>
    </source>
</evidence>
<comment type="similarity">
    <text evidence="2 22 23">Belongs to the influenza viruses hemagglutinin family.</text>
</comment>
<dbReference type="Gene3D" id="3.90.209.20">
    <property type="match status" value="1"/>
</dbReference>
<evidence type="ECO:0000256" key="3">
    <source>
        <dbReference type="ARBA" id="ARBA00022506"/>
    </source>
</evidence>
<evidence type="ECO:0000256" key="21">
    <source>
        <dbReference type="ARBA" id="ARBA00023296"/>
    </source>
</evidence>
<evidence type="ECO:0000256" key="7">
    <source>
        <dbReference type="ARBA" id="ARBA00022570"/>
    </source>
</evidence>
<evidence type="ECO:0000256" key="23">
    <source>
        <dbReference type="RuleBase" id="RU003324"/>
    </source>
</evidence>
<evidence type="ECO:0000256" key="19">
    <source>
        <dbReference type="ARBA" id="ARBA00023261"/>
    </source>
</evidence>
<dbReference type="GO" id="GO:0075512">
    <property type="term" value="P:clathrin-dependent endocytosis of virus by host cell"/>
    <property type="evidence" value="ECO:0007669"/>
    <property type="project" value="UniProtKB-UniRule"/>
</dbReference>
<protein>
    <recommendedName>
        <fullName evidence="22">Hemagglutinin</fullName>
    </recommendedName>
    <component>
        <recommendedName>
            <fullName evidence="22">Hemagglutinin HA1 chain</fullName>
        </recommendedName>
    </component>
    <component>
        <recommendedName>
            <fullName evidence="22">Hemagglutinin HA2 chain</fullName>
        </recommendedName>
    </component>
</protein>
<dbReference type="Gene3D" id="3.90.20.10">
    <property type="match status" value="1"/>
</dbReference>
<keyword evidence="11 22" id="KW-0946">Virion</keyword>
<evidence type="ECO:0000256" key="16">
    <source>
        <dbReference type="ARBA" id="ARBA00023139"/>
    </source>
</evidence>
<dbReference type="HAMAP" id="MF_04072">
    <property type="entry name" value="INFV_HEMA"/>
    <property type="match status" value="1"/>
</dbReference>
<evidence type="ECO:0000256" key="22">
    <source>
        <dbReference type="HAMAP-Rule" id="MF_04072"/>
    </source>
</evidence>
<dbReference type="GO" id="GO:0019031">
    <property type="term" value="C:viral envelope"/>
    <property type="evidence" value="ECO:0007669"/>
    <property type="project" value="UniProtKB-UniRule"/>
</dbReference>
<keyword evidence="17 22" id="KW-1015">Disulfide bond</keyword>
<comment type="function">
    <text evidence="22">Binds to sialic acid-containing receptors on the cell surface, bringing about the attachment of the virus particle to the cell. This attachment induces virion internalization either through clathrin-dependent endocytosis or through clathrin- and caveolin-independent pathway. Plays a major role in the determination of host range restriction and virulence. Class I viral fusion protein. Responsible for penetration of the virus into the cell cytoplasm by mediating the fusion of the membrane of the endocytosed virus particle with the endosomal membrane. Low pH in endosomes induces an irreversible conformational change in HA2, releasing the fusion hydrophobic peptide. Several trimers are required to form a competent fusion pore.</text>
</comment>
<keyword evidence="4 22" id="KW-1170">Fusion of virus membrane with host endosomal membrane</keyword>